<dbReference type="PANTHER" id="PTHR30047:SF7">
    <property type="entry name" value="HIGH-AFFINITY CHOLINE TRANSPORT PROTEIN"/>
    <property type="match status" value="1"/>
</dbReference>
<dbReference type="InterPro" id="IPR000060">
    <property type="entry name" value="BCCT_transptr"/>
</dbReference>
<feature type="transmembrane region" description="Helical" evidence="9">
    <location>
        <begin position="196"/>
        <end position="216"/>
    </location>
</feature>
<dbReference type="GO" id="GO:0005886">
    <property type="term" value="C:plasma membrane"/>
    <property type="evidence" value="ECO:0007669"/>
    <property type="project" value="UniProtKB-SubCell"/>
</dbReference>
<feature type="transmembrane region" description="Helical" evidence="9">
    <location>
        <begin position="165"/>
        <end position="184"/>
    </location>
</feature>
<gene>
    <name evidence="10" type="ORF">FM110_08860</name>
</gene>
<proteinExistence type="inferred from homology"/>
<accession>A0A1X6X2B1</accession>
<reference evidence="10 11" key="1">
    <citation type="submission" date="2017-02" db="EMBL/GenBank/DDBJ databases">
        <authorList>
            <person name="Peterson S.W."/>
        </authorList>
    </citation>
    <scope>NUCLEOTIDE SEQUENCE [LARGE SCALE GENOMIC DNA]</scope>
    <source>
        <strain evidence="10 11">CIP104813</strain>
    </source>
</reference>
<feature type="transmembrane region" description="Helical" evidence="9">
    <location>
        <begin position="6"/>
        <end position="25"/>
    </location>
</feature>
<keyword evidence="4" id="KW-1003">Cell membrane</keyword>
<keyword evidence="6 9" id="KW-1133">Transmembrane helix</keyword>
<protein>
    <submittedName>
        <fullName evidence="10">High-affinity choline uptake protein BetT</fullName>
    </submittedName>
</protein>
<evidence type="ECO:0000256" key="3">
    <source>
        <dbReference type="ARBA" id="ARBA00022448"/>
    </source>
</evidence>
<name>A0A1X6X2B1_9MICO</name>
<evidence type="ECO:0000256" key="8">
    <source>
        <dbReference type="SAM" id="MobiDB-lite"/>
    </source>
</evidence>
<evidence type="ECO:0000313" key="11">
    <source>
        <dbReference type="Proteomes" id="UP000195981"/>
    </source>
</evidence>
<dbReference type="PANTHER" id="PTHR30047">
    <property type="entry name" value="HIGH-AFFINITY CHOLINE TRANSPORT PROTEIN-RELATED"/>
    <property type="match status" value="1"/>
</dbReference>
<keyword evidence="7 9" id="KW-0472">Membrane</keyword>
<comment type="subcellular location">
    <subcellularLocation>
        <location evidence="1">Cell membrane</location>
        <topology evidence="1">Multi-pass membrane protein</topology>
    </subcellularLocation>
</comment>
<evidence type="ECO:0000256" key="5">
    <source>
        <dbReference type="ARBA" id="ARBA00022692"/>
    </source>
</evidence>
<evidence type="ECO:0000256" key="2">
    <source>
        <dbReference type="ARBA" id="ARBA00005658"/>
    </source>
</evidence>
<evidence type="ECO:0000313" key="10">
    <source>
        <dbReference type="EMBL" id="SLM92774.1"/>
    </source>
</evidence>
<keyword evidence="11" id="KW-1185">Reference proteome</keyword>
<dbReference type="Proteomes" id="UP000195981">
    <property type="component" value="Unassembled WGS sequence"/>
</dbReference>
<dbReference type="EMBL" id="FWFG01000073">
    <property type="protein sequence ID" value="SLM92774.1"/>
    <property type="molecule type" value="Genomic_DNA"/>
</dbReference>
<evidence type="ECO:0000256" key="9">
    <source>
        <dbReference type="SAM" id="Phobius"/>
    </source>
</evidence>
<keyword evidence="3" id="KW-0813">Transport</keyword>
<organism evidence="10 11">
    <name type="scientific">Brachybacterium nesterenkovii</name>
    <dbReference type="NCBI Taxonomy" id="47847"/>
    <lineage>
        <taxon>Bacteria</taxon>
        <taxon>Bacillati</taxon>
        <taxon>Actinomycetota</taxon>
        <taxon>Actinomycetes</taxon>
        <taxon>Micrococcales</taxon>
        <taxon>Dermabacteraceae</taxon>
        <taxon>Brachybacterium</taxon>
    </lineage>
</organism>
<evidence type="ECO:0000256" key="1">
    <source>
        <dbReference type="ARBA" id="ARBA00004651"/>
    </source>
</evidence>
<keyword evidence="5 9" id="KW-0812">Transmembrane</keyword>
<feature type="compositionally biased region" description="Gly residues" evidence="8">
    <location>
        <begin position="326"/>
        <end position="337"/>
    </location>
</feature>
<evidence type="ECO:0000256" key="7">
    <source>
        <dbReference type="ARBA" id="ARBA00023136"/>
    </source>
</evidence>
<evidence type="ECO:0000256" key="6">
    <source>
        <dbReference type="ARBA" id="ARBA00022989"/>
    </source>
</evidence>
<feature type="region of interest" description="Disordered" evidence="8">
    <location>
        <begin position="285"/>
        <end position="337"/>
    </location>
</feature>
<dbReference type="Pfam" id="PF02028">
    <property type="entry name" value="BCCT"/>
    <property type="match status" value="1"/>
</dbReference>
<sequence>MHLAGGQVLLGAVRVAHFGVGLAVLRRSEADRLRDGGHRLQTVVLDLTLVGQSLACDAGLREPVTGQRICLGFDGLRDLGNSSERGEGDVGFEEFILVAVWPDQVIDVGSARCRAQHAGGRAVVVLDGARVSTDRERTVGEPAADSASVVMGILTTRGSQNPPKLLVVFWGMVMGGIALVMLLLGSESALQGLQSLVIITAVPFAIIVLLLIIAWLRELSTDPRTLREKYADTALRNAIVTGVDKYDDDFELQVVPSAPGTGAGADVESTHADYTDWYRRTDEDGRPVGYGFETDTWADGWEPENAGDGTGGANAAPTDSDDTTAGDGGNGTRRGQS</sequence>
<comment type="similarity">
    <text evidence="2">Belongs to the BCCT transporter (TC 2.A.15) family.</text>
</comment>
<evidence type="ECO:0000256" key="4">
    <source>
        <dbReference type="ARBA" id="ARBA00022475"/>
    </source>
</evidence>
<dbReference type="AlphaFoldDB" id="A0A1X6X2B1"/>
<dbReference type="GO" id="GO:0022857">
    <property type="term" value="F:transmembrane transporter activity"/>
    <property type="evidence" value="ECO:0007669"/>
    <property type="project" value="InterPro"/>
</dbReference>